<reference evidence="1 2" key="1">
    <citation type="submission" date="2021-06" db="EMBL/GenBank/DDBJ databases">
        <title>Caerostris extrusa draft genome.</title>
        <authorList>
            <person name="Kono N."/>
            <person name="Arakawa K."/>
        </authorList>
    </citation>
    <scope>NUCLEOTIDE SEQUENCE [LARGE SCALE GENOMIC DNA]</scope>
</reference>
<dbReference type="AlphaFoldDB" id="A0AAV4PP94"/>
<name>A0AAV4PP94_CAEEX</name>
<comment type="caution">
    <text evidence="1">The sequence shown here is derived from an EMBL/GenBank/DDBJ whole genome shotgun (WGS) entry which is preliminary data.</text>
</comment>
<dbReference type="EMBL" id="BPLR01004813">
    <property type="protein sequence ID" value="GIX97715.1"/>
    <property type="molecule type" value="Genomic_DNA"/>
</dbReference>
<protein>
    <submittedName>
        <fullName evidence="1">Uncharacterized protein</fullName>
    </submittedName>
</protein>
<evidence type="ECO:0000313" key="2">
    <source>
        <dbReference type="Proteomes" id="UP001054945"/>
    </source>
</evidence>
<keyword evidence="2" id="KW-1185">Reference proteome</keyword>
<proteinExistence type="predicted"/>
<evidence type="ECO:0000313" key="1">
    <source>
        <dbReference type="EMBL" id="GIX97715.1"/>
    </source>
</evidence>
<dbReference type="Proteomes" id="UP001054945">
    <property type="component" value="Unassembled WGS sequence"/>
</dbReference>
<sequence length="116" mass="13381">MDAVYQVTVRIYMSKVKSVVLVAKDLSARLVSIADVETKRISPPQRCGKIKFLECLCVFSMWRGGELEANNCHLPDAERHRDEKGDIFQTSYLGNHFPQQKYYFKIGGCRSRFLFV</sequence>
<accession>A0AAV4PP94</accession>
<organism evidence="1 2">
    <name type="scientific">Caerostris extrusa</name>
    <name type="common">Bark spider</name>
    <name type="synonym">Caerostris bankana</name>
    <dbReference type="NCBI Taxonomy" id="172846"/>
    <lineage>
        <taxon>Eukaryota</taxon>
        <taxon>Metazoa</taxon>
        <taxon>Ecdysozoa</taxon>
        <taxon>Arthropoda</taxon>
        <taxon>Chelicerata</taxon>
        <taxon>Arachnida</taxon>
        <taxon>Araneae</taxon>
        <taxon>Araneomorphae</taxon>
        <taxon>Entelegynae</taxon>
        <taxon>Araneoidea</taxon>
        <taxon>Araneidae</taxon>
        <taxon>Caerostris</taxon>
    </lineage>
</organism>
<gene>
    <name evidence="1" type="ORF">CEXT_532951</name>
</gene>